<feature type="region of interest" description="Disordered" evidence="1">
    <location>
        <begin position="304"/>
        <end position="337"/>
    </location>
</feature>
<feature type="compositionally biased region" description="Acidic residues" evidence="1">
    <location>
        <begin position="314"/>
        <end position="337"/>
    </location>
</feature>
<evidence type="ECO:0000256" key="1">
    <source>
        <dbReference type="SAM" id="MobiDB-lite"/>
    </source>
</evidence>
<reference evidence="3" key="2">
    <citation type="submission" date="2023-05" db="EMBL/GenBank/DDBJ databases">
        <authorList>
            <consortium name="Lawrence Berkeley National Laboratory"/>
            <person name="Steindorff A."/>
            <person name="Hensen N."/>
            <person name="Bonometti L."/>
            <person name="Westerberg I."/>
            <person name="Brannstrom I.O."/>
            <person name="Guillou S."/>
            <person name="Cros-Aarteil S."/>
            <person name="Calhoun S."/>
            <person name="Haridas S."/>
            <person name="Kuo A."/>
            <person name="Mondo S."/>
            <person name="Pangilinan J."/>
            <person name="Riley R."/>
            <person name="Labutti K."/>
            <person name="Andreopoulos B."/>
            <person name="Lipzen A."/>
            <person name="Chen C."/>
            <person name="Yanf M."/>
            <person name="Daum C."/>
            <person name="Ng V."/>
            <person name="Clum A."/>
            <person name="Ohm R."/>
            <person name="Martin F."/>
            <person name="Silar P."/>
            <person name="Natvig D."/>
            <person name="Lalanne C."/>
            <person name="Gautier V."/>
            <person name="Ament-Velasquez S.L."/>
            <person name="Kruys A."/>
            <person name="Hutchinson M.I."/>
            <person name="Powell A.J."/>
            <person name="Barry K."/>
            <person name="Miller A.N."/>
            <person name="Grigoriev I.V."/>
            <person name="Debuchy R."/>
            <person name="Gladieux P."/>
            <person name="Thoren M.H."/>
            <person name="Johannesson H."/>
        </authorList>
    </citation>
    <scope>NUCLEOTIDE SEQUENCE</scope>
    <source>
        <strain evidence="3">CBS 123565</strain>
    </source>
</reference>
<keyword evidence="4" id="KW-1185">Reference proteome</keyword>
<evidence type="ECO:0000313" key="3">
    <source>
        <dbReference type="EMBL" id="KAK4132010.1"/>
    </source>
</evidence>
<evidence type="ECO:0000313" key="4">
    <source>
        <dbReference type="Proteomes" id="UP001304895"/>
    </source>
</evidence>
<accession>A0AAN6UFZ9</accession>
<dbReference type="Pfam" id="PF20150">
    <property type="entry name" value="2EXR"/>
    <property type="match status" value="1"/>
</dbReference>
<proteinExistence type="predicted"/>
<organism evidence="3 4">
    <name type="scientific">Trichocladium antarcticum</name>
    <dbReference type="NCBI Taxonomy" id="1450529"/>
    <lineage>
        <taxon>Eukaryota</taxon>
        <taxon>Fungi</taxon>
        <taxon>Dikarya</taxon>
        <taxon>Ascomycota</taxon>
        <taxon>Pezizomycotina</taxon>
        <taxon>Sordariomycetes</taxon>
        <taxon>Sordariomycetidae</taxon>
        <taxon>Sordariales</taxon>
        <taxon>Chaetomiaceae</taxon>
        <taxon>Trichocladium</taxon>
    </lineage>
</organism>
<dbReference type="AlphaFoldDB" id="A0AAN6UFZ9"/>
<name>A0AAN6UFZ9_9PEZI</name>
<feature type="domain" description="2EXR" evidence="2">
    <location>
        <begin position="6"/>
        <end position="102"/>
    </location>
</feature>
<evidence type="ECO:0000259" key="2">
    <source>
        <dbReference type="Pfam" id="PF20150"/>
    </source>
</evidence>
<dbReference type="EMBL" id="MU853420">
    <property type="protein sequence ID" value="KAK4132010.1"/>
    <property type="molecule type" value="Genomic_DNA"/>
</dbReference>
<sequence length="337" mass="37950">MSLSSFTIFPKLLVELQVEIWSHAAPDEEPEVCIVWPLHIKHAQGEKPVGTLVVDTSWPIVARVCHMARETLLLRGQLRLRYSPAAGFFVPFRAFNPAIDTLYWSRFQIDAMKKFIRQPANLPLLSSLRHIAVDLPGAIRPKLLVQLIRKAAISVRTISIVLPASDPAQMESPLLPVGRDHDDSHTLTFLPPAGRCRLRDIPADTSEMIAFGMPEFLAHCRTKMDDRGGKVDSIHDSESVKNAAWDVNSKSFSGLEIKAQTFIEYVKGDDGRPEWFEPCGDCLTGDPFENRALAPVYIPVGQRQNPEEYRVLEDDSEYPEPDADGEYPDDEDYISWD</sequence>
<dbReference type="Proteomes" id="UP001304895">
    <property type="component" value="Unassembled WGS sequence"/>
</dbReference>
<reference evidence="3" key="1">
    <citation type="journal article" date="2023" name="Mol. Phylogenet. Evol.">
        <title>Genome-scale phylogeny and comparative genomics of the fungal order Sordariales.</title>
        <authorList>
            <person name="Hensen N."/>
            <person name="Bonometti L."/>
            <person name="Westerberg I."/>
            <person name="Brannstrom I.O."/>
            <person name="Guillou S."/>
            <person name="Cros-Aarteil S."/>
            <person name="Calhoun S."/>
            <person name="Haridas S."/>
            <person name="Kuo A."/>
            <person name="Mondo S."/>
            <person name="Pangilinan J."/>
            <person name="Riley R."/>
            <person name="LaButti K."/>
            <person name="Andreopoulos B."/>
            <person name="Lipzen A."/>
            <person name="Chen C."/>
            <person name="Yan M."/>
            <person name="Daum C."/>
            <person name="Ng V."/>
            <person name="Clum A."/>
            <person name="Steindorff A."/>
            <person name="Ohm R.A."/>
            <person name="Martin F."/>
            <person name="Silar P."/>
            <person name="Natvig D.O."/>
            <person name="Lalanne C."/>
            <person name="Gautier V."/>
            <person name="Ament-Velasquez S.L."/>
            <person name="Kruys A."/>
            <person name="Hutchinson M.I."/>
            <person name="Powell A.J."/>
            <person name="Barry K."/>
            <person name="Miller A.N."/>
            <person name="Grigoriev I.V."/>
            <person name="Debuchy R."/>
            <person name="Gladieux P."/>
            <person name="Hiltunen Thoren M."/>
            <person name="Johannesson H."/>
        </authorList>
    </citation>
    <scope>NUCLEOTIDE SEQUENCE</scope>
    <source>
        <strain evidence="3">CBS 123565</strain>
    </source>
</reference>
<comment type="caution">
    <text evidence="3">The sequence shown here is derived from an EMBL/GenBank/DDBJ whole genome shotgun (WGS) entry which is preliminary data.</text>
</comment>
<dbReference type="InterPro" id="IPR045518">
    <property type="entry name" value="2EXR"/>
</dbReference>
<protein>
    <recommendedName>
        <fullName evidence="2">2EXR domain-containing protein</fullName>
    </recommendedName>
</protein>
<gene>
    <name evidence="3" type="ORF">BT67DRAFT_484526</name>
</gene>